<keyword evidence="5" id="KW-1185">Reference proteome</keyword>
<sequence length="325" mass="35265">MIRSRKPPFSRAHRRGTVVAAALVAAVLALQSPGYADPDEEEVTLEELNEQADALEEEYDGELVQYTSAKDAAEKAEKDLEDVQERLENARGDVAQLAAGQYKSTGLDPTVEIVLSSSPEQMLDDASLLSQLSHNSGARVSNLEALEVEAEAAQEEADSKLDEAQELVDDLEEQRDEILAKIEKYEAEQVPETPGNGTVPADAQGPGFDGVTPRMAAIRDDLIGQFGAPYPVGCLRPGDSGEHGSGRACDFMMSAGGGMPSAENQQLGTQMAEYARNNADRLGIMYVIWEQKIWDSRNPGAGWKPMSDRGSITQNHYDHVHVSSY</sequence>
<keyword evidence="1" id="KW-0175">Coiled coil</keyword>
<proteinExistence type="predicted"/>
<dbReference type="AlphaFoldDB" id="A0A4R6UM52"/>
<keyword evidence="2" id="KW-0732">Signal</keyword>
<gene>
    <name evidence="4" type="ORF">EV190_12050</name>
</gene>
<accession>A0A4R6UM52</accession>
<dbReference type="Gene3D" id="6.10.250.3150">
    <property type="match status" value="1"/>
</dbReference>
<feature type="domain" description="ARB-07466-like C-terminal" evidence="3">
    <location>
        <begin position="209"/>
        <end position="317"/>
    </location>
</feature>
<feature type="signal peptide" evidence="2">
    <location>
        <begin position="1"/>
        <end position="36"/>
    </location>
</feature>
<protein>
    <recommendedName>
        <fullName evidence="3">ARB-07466-like C-terminal domain-containing protein</fullName>
    </recommendedName>
</protein>
<evidence type="ECO:0000256" key="2">
    <source>
        <dbReference type="SAM" id="SignalP"/>
    </source>
</evidence>
<dbReference type="Pfam" id="PF26571">
    <property type="entry name" value="VldE"/>
    <property type="match status" value="1"/>
</dbReference>
<feature type="coiled-coil region" evidence="1">
    <location>
        <begin position="143"/>
        <end position="188"/>
    </location>
</feature>
<dbReference type="Proteomes" id="UP000295281">
    <property type="component" value="Unassembled WGS sequence"/>
</dbReference>
<dbReference type="InterPro" id="IPR058593">
    <property type="entry name" value="ARB_07466-like_C"/>
</dbReference>
<organism evidence="4 5">
    <name type="scientific">Actinorugispora endophytica</name>
    <dbReference type="NCBI Taxonomy" id="1605990"/>
    <lineage>
        <taxon>Bacteria</taxon>
        <taxon>Bacillati</taxon>
        <taxon>Actinomycetota</taxon>
        <taxon>Actinomycetes</taxon>
        <taxon>Streptosporangiales</taxon>
        <taxon>Nocardiopsidaceae</taxon>
        <taxon>Actinorugispora</taxon>
    </lineage>
</organism>
<reference evidence="4 5" key="1">
    <citation type="submission" date="2019-03" db="EMBL/GenBank/DDBJ databases">
        <title>Genomic Encyclopedia of Type Strains, Phase IV (KMG-IV): sequencing the most valuable type-strain genomes for metagenomic binning, comparative biology and taxonomic classification.</title>
        <authorList>
            <person name="Goeker M."/>
        </authorList>
    </citation>
    <scope>NUCLEOTIDE SEQUENCE [LARGE SCALE GENOMIC DNA]</scope>
    <source>
        <strain evidence="4 5">DSM 46770</strain>
    </source>
</reference>
<evidence type="ECO:0000259" key="3">
    <source>
        <dbReference type="Pfam" id="PF26571"/>
    </source>
</evidence>
<name>A0A4R6UM52_9ACTN</name>
<evidence type="ECO:0000313" key="4">
    <source>
        <dbReference type="EMBL" id="TDQ47991.1"/>
    </source>
</evidence>
<feature type="coiled-coil region" evidence="1">
    <location>
        <begin position="38"/>
        <end position="100"/>
    </location>
</feature>
<dbReference type="OrthoDB" id="2989771at2"/>
<comment type="caution">
    <text evidence="4">The sequence shown here is derived from an EMBL/GenBank/DDBJ whole genome shotgun (WGS) entry which is preliminary data.</text>
</comment>
<dbReference type="RefSeq" id="WP_133742864.1">
    <property type="nucleotide sequence ID" value="NZ_SNYN01000020.1"/>
</dbReference>
<feature type="chain" id="PRO_5020894039" description="ARB-07466-like C-terminal domain-containing protein" evidence="2">
    <location>
        <begin position="37"/>
        <end position="325"/>
    </location>
</feature>
<evidence type="ECO:0000313" key="5">
    <source>
        <dbReference type="Proteomes" id="UP000295281"/>
    </source>
</evidence>
<evidence type="ECO:0000256" key="1">
    <source>
        <dbReference type="SAM" id="Coils"/>
    </source>
</evidence>
<dbReference type="EMBL" id="SNYN01000020">
    <property type="protein sequence ID" value="TDQ47991.1"/>
    <property type="molecule type" value="Genomic_DNA"/>
</dbReference>